<dbReference type="STRING" id="796604.A0A2X0LSR9"/>
<dbReference type="UniPathway" id="UPA00363">
    <property type="reaction ID" value="UER00861"/>
</dbReference>
<accession>A0A2X0LSR9</accession>
<evidence type="ECO:0000256" key="2">
    <source>
        <dbReference type="ARBA" id="ARBA00025711"/>
    </source>
</evidence>
<feature type="domain" description="CoA carboxyltransferase N-terminal" evidence="7">
    <location>
        <begin position="72"/>
        <end position="340"/>
    </location>
</feature>
<dbReference type="InterPro" id="IPR034733">
    <property type="entry name" value="AcCoA_carboxyl_beta"/>
</dbReference>
<dbReference type="AlphaFoldDB" id="A0A2X0LSR9"/>
<feature type="domain" description="CoA carboxyltransferase C-terminal" evidence="8">
    <location>
        <begin position="346"/>
        <end position="617"/>
    </location>
</feature>
<dbReference type="InterPro" id="IPR029045">
    <property type="entry name" value="ClpP/crotonase-like_dom_sf"/>
</dbReference>
<reference evidence="9 10" key="1">
    <citation type="submission" date="2016-11" db="EMBL/GenBank/DDBJ databases">
        <authorList>
            <person name="Jaros S."/>
            <person name="Januszkiewicz K."/>
            <person name="Wedrychowicz H."/>
        </authorList>
    </citation>
    <scope>NUCLEOTIDE SEQUENCE [LARGE SCALE GENOMIC DNA]</scope>
</reference>
<dbReference type="FunFam" id="3.90.226.10:FF:000004">
    <property type="entry name" value="Methylcrotonoyl-CoA carboxylase beta chain"/>
    <property type="match status" value="1"/>
</dbReference>
<dbReference type="EC" id="6.4.1.4" evidence="3"/>
<dbReference type="InterPro" id="IPR045190">
    <property type="entry name" value="MCCB/AccD1-like"/>
</dbReference>
<dbReference type="GO" id="GO:0004485">
    <property type="term" value="F:methylcrotonoyl-CoA carboxylase activity"/>
    <property type="evidence" value="ECO:0007669"/>
    <property type="project" value="UniProtKB-EC"/>
</dbReference>
<comment type="similarity">
    <text evidence="1">Belongs to the AccD/PCCB family.</text>
</comment>
<dbReference type="EMBL" id="FQNC01000014">
    <property type="protein sequence ID" value="SGY16646.1"/>
    <property type="molecule type" value="Genomic_DNA"/>
</dbReference>
<dbReference type="InterPro" id="IPR011763">
    <property type="entry name" value="COA_CT_C"/>
</dbReference>
<dbReference type="FunFam" id="3.90.226.10:FF:000046">
    <property type="entry name" value="Geranyl-CoA carboxylase beta subunit"/>
    <property type="match status" value="1"/>
</dbReference>
<evidence type="ECO:0000256" key="1">
    <source>
        <dbReference type="ARBA" id="ARBA00006102"/>
    </source>
</evidence>
<evidence type="ECO:0000313" key="10">
    <source>
        <dbReference type="Proteomes" id="UP000249464"/>
    </source>
</evidence>
<dbReference type="SUPFAM" id="SSF52096">
    <property type="entry name" value="ClpP/crotonase"/>
    <property type="match status" value="2"/>
</dbReference>
<gene>
    <name evidence="9" type="primary">BQ5605_C012g06938</name>
    <name evidence="9" type="ORF">BQ5605_C012G06938</name>
</gene>
<comment type="pathway">
    <text evidence="2">Amino-acid degradation; L-leucine degradation; (S)-3-hydroxy-3-methylglutaryl-CoA from 3-isovaleryl-CoA: step 2/3.</text>
</comment>
<dbReference type="PROSITE" id="PS50989">
    <property type="entry name" value="COA_CT_CTER"/>
    <property type="match status" value="1"/>
</dbReference>
<evidence type="ECO:0000259" key="7">
    <source>
        <dbReference type="PROSITE" id="PS50980"/>
    </source>
</evidence>
<dbReference type="Gene3D" id="3.90.226.10">
    <property type="entry name" value="2-enoyl-CoA Hydratase, Chain A, domain 1"/>
    <property type="match status" value="2"/>
</dbReference>
<dbReference type="GO" id="GO:1905202">
    <property type="term" value="C:methylcrotonoyl-CoA carboxylase complex"/>
    <property type="evidence" value="ECO:0007669"/>
    <property type="project" value="TreeGrafter"/>
</dbReference>
<comment type="catalytic activity">
    <reaction evidence="6">
        <text>3-methylbut-2-enoyl-CoA + hydrogencarbonate + ATP = 3-methyl-(2E)-glutaconyl-CoA + ADP + phosphate + H(+)</text>
        <dbReference type="Rhea" id="RHEA:13589"/>
        <dbReference type="ChEBI" id="CHEBI:15378"/>
        <dbReference type="ChEBI" id="CHEBI:17544"/>
        <dbReference type="ChEBI" id="CHEBI:30616"/>
        <dbReference type="ChEBI" id="CHEBI:43474"/>
        <dbReference type="ChEBI" id="CHEBI:57344"/>
        <dbReference type="ChEBI" id="CHEBI:57346"/>
        <dbReference type="ChEBI" id="CHEBI:456216"/>
        <dbReference type="EC" id="6.4.1.4"/>
    </reaction>
</comment>
<name>A0A2X0LSR9_9BASI</name>
<organism evidence="9 10">
    <name type="scientific">Microbotryum silenes-dioicae</name>
    <dbReference type="NCBI Taxonomy" id="796604"/>
    <lineage>
        <taxon>Eukaryota</taxon>
        <taxon>Fungi</taxon>
        <taxon>Dikarya</taxon>
        <taxon>Basidiomycota</taxon>
        <taxon>Pucciniomycotina</taxon>
        <taxon>Microbotryomycetes</taxon>
        <taxon>Microbotryales</taxon>
        <taxon>Microbotryaceae</taxon>
        <taxon>Microbotryum</taxon>
    </lineage>
</organism>
<protein>
    <recommendedName>
        <fullName evidence="3">methylcrotonoyl-CoA carboxylase</fullName>
        <ecNumber evidence="3">6.4.1.4</ecNumber>
    </recommendedName>
    <alternativeName>
        <fullName evidence="5">3-methylcrotonyl-CoA carboxylase 2</fullName>
    </alternativeName>
    <alternativeName>
        <fullName evidence="4">3-methylcrotonyl-CoA:carbon dioxide ligase subunit beta</fullName>
    </alternativeName>
</protein>
<dbReference type="InterPro" id="IPR011762">
    <property type="entry name" value="COA_CT_N"/>
</dbReference>
<dbReference type="PANTHER" id="PTHR22855:SF13">
    <property type="entry name" value="METHYLCROTONOYL-COA CARBOXYLASE BETA CHAIN, MITOCHONDRIAL"/>
    <property type="match status" value="1"/>
</dbReference>
<dbReference type="Proteomes" id="UP000249464">
    <property type="component" value="Unassembled WGS sequence"/>
</dbReference>
<evidence type="ECO:0000259" key="8">
    <source>
        <dbReference type="PROSITE" id="PS50989"/>
    </source>
</evidence>
<evidence type="ECO:0000313" key="9">
    <source>
        <dbReference type="EMBL" id="SGY16646.1"/>
    </source>
</evidence>
<dbReference type="GO" id="GO:0006552">
    <property type="term" value="P:L-leucine catabolic process"/>
    <property type="evidence" value="ECO:0007669"/>
    <property type="project" value="UniProtKB-UniPathway"/>
</dbReference>
<evidence type="ECO:0000256" key="3">
    <source>
        <dbReference type="ARBA" id="ARBA00026116"/>
    </source>
</evidence>
<dbReference type="PANTHER" id="PTHR22855">
    <property type="entry name" value="ACETYL, PROPIONYL, PYRUVATE, AND GLUTACONYL CARBOXYLASE-RELATED"/>
    <property type="match status" value="1"/>
</dbReference>
<dbReference type="GO" id="GO:0005739">
    <property type="term" value="C:mitochondrion"/>
    <property type="evidence" value="ECO:0007669"/>
    <property type="project" value="TreeGrafter"/>
</dbReference>
<proteinExistence type="inferred from homology"/>
<dbReference type="PROSITE" id="PS50980">
    <property type="entry name" value="COA_CT_NTER"/>
    <property type="match status" value="1"/>
</dbReference>
<evidence type="ECO:0000256" key="5">
    <source>
        <dbReference type="ARBA" id="ARBA00031404"/>
    </source>
</evidence>
<evidence type="ECO:0000256" key="4">
    <source>
        <dbReference type="ARBA" id="ARBA00031237"/>
    </source>
</evidence>
<dbReference type="Pfam" id="PF01039">
    <property type="entry name" value="Carboxyl_trans"/>
    <property type="match status" value="1"/>
</dbReference>
<keyword evidence="10" id="KW-1185">Reference proteome</keyword>
<sequence>MMYARSIGSRRALLSSATRRSASFVDSARSSSSPSLRNGLASVQHRRMHGFPVLSTAIDTSDPEFKERAEAMLVVEQEMQTLLRTIENGGGEKAKQKVKAAGKLLVRERIQELLDPFSPFLELSPLAGYDMYDGPLPAAGIVTGIGRVHGTEVVVVANDVSKSAMARSPRKGTVKGGSYHPVTVKKHLRAQEIALDNRLPCVYLVESGGAALPYQADVFPDREHFGRIFRNMAQMSAKGIPQLAVVHGISVAGGAYVPAMADENIIVANQGTIFLAGPPLVKAALGEEVDSETLGGGLMHSSESGVTDHLAQSDSHAIAIARSSIKALNYKPLPWKSEYAEPATTEVDEPLYDPKELGGVVGTNLKKPWDMREVIARTVDGSRFQEWKKDYGSTIVTGFAHIHGYPVGIIANNGVILSPSALKATQFIQLCEQRGIPLVFLVNISGFMVGKDAEKGGIAKNGAKMVRAVAATTVPKLTVIVGGSYGAGNYGMAGRAYDPRFLWMWPNARVSVMGGDQLQDVMSTVSKYVSLLRIILAHQIGMLTTSINLHRDTSKTSKLKAQIEYQSTPVYASARLWDDGVISPSDTRSCLGLGLSVAMKSWNPEKRDRGNFGVFRM</sequence>
<evidence type="ECO:0000256" key="6">
    <source>
        <dbReference type="ARBA" id="ARBA00052347"/>
    </source>
</evidence>